<protein>
    <submittedName>
        <fullName evidence="5">Uncharacterized protein</fullName>
    </submittedName>
</protein>
<feature type="region of interest" description="Disordered" evidence="4">
    <location>
        <begin position="388"/>
        <end position="455"/>
    </location>
</feature>
<sequence>MRELESVKQDLSKLKLDMACLLENKSRVEKETEASTSRLRSHSNSIEGLKQEIEEANEEQVLVELARMEAVKEFEAIEAEREAEETKFTSTMEKTRKKIKELMRDIDRTKELEAKLAITAYDADVLQNELRPVRAMSGSFSSERNETSGESAKVTEELEAAKKELASIKEEGFQFMASMDIIRNELKHVSEENTRLKELEMKADSTVQNLNHKLLRDKSKLESVSSSEEKTNSIVSNLSVTLQQLTTEAEAAKTEKRLIAETTESIRAEKQKMENEIYLAEETLRTTIQELEEVKASEALALESLKTLSEKTMKDRASAAQHNSTITISQFEFKYLSGRAVGVEEVADKKVAAAQAWIEALKASEKEILMKTEIALREMNELKLAEEQRELDKQDGEQTKLRQQTEKPRRSTTLQGDAALPRKSIREYGNSAMPVRKSTAGRPNSPGGRYVNRSGSITLKRKPKVMPNLVKIFSSTET</sequence>
<accession>A0A835IT85</accession>
<dbReference type="GO" id="GO:0009904">
    <property type="term" value="P:chloroplast accumulation movement"/>
    <property type="evidence" value="ECO:0007669"/>
    <property type="project" value="TreeGrafter"/>
</dbReference>
<feature type="compositionally biased region" description="Basic and acidic residues" evidence="4">
    <location>
        <begin position="388"/>
        <end position="409"/>
    </location>
</feature>
<evidence type="ECO:0000313" key="6">
    <source>
        <dbReference type="Proteomes" id="UP000631114"/>
    </source>
</evidence>
<evidence type="ECO:0000256" key="2">
    <source>
        <dbReference type="ARBA" id="ARBA00023054"/>
    </source>
</evidence>
<feature type="coiled-coil region" evidence="3">
    <location>
        <begin position="144"/>
        <end position="209"/>
    </location>
</feature>
<evidence type="ECO:0000313" key="5">
    <source>
        <dbReference type="EMBL" id="KAF9623430.1"/>
    </source>
</evidence>
<dbReference type="EMBL" id="JADFTS010000001">
    <property type="protein sequence ID" value="KAF9623430.1"/>
    <property type="molecule type" value="Genomic_DNA"/>
</dbReference>
<comment type="caution">
    <text evidence="5">The sequence shown here is derived from an EMBL/GenBank/DDBJ whole genome shotgun (WGS) entry which is preliminary data.</text>
</comment>
<proteinExistence type="inferred from homology"/>
<dbReference type="GO" id="GO:0009903">
    <property type="term" value="P:chloroplast avoidance movement"/>
    <property type="evidence" value="ECO:0007669"/>
    <property type="project" value="TreeGrafter"/>
</dbReference>
<name>A0A835IT85_9MAGN</name>
<organism evidence="5 6">
    <name type="scientific">Coptis chinensis</name>
    <dbReference type="NCBI Taxonomy" id="261450"/>
    <lineage>
        <taxon>Eukaryota</taxon>
        <taxon>Viridiplantae</taxon>
        <taxon>Streptophyta</taxon>
        <taxon>Embryophyta</taxon>
        <taxon>Tracheophyta</taxon>
        <taxon>Spermatophyta</taxon>
        <taxon>Magnoliopsida</taxon>
        <taxon>Ranunculales</taxon>
        <taxon>Ranunculaceae</taxon>
        <taxon>Coptidoideae</taxon>
        <taxon>Coptis</taxon>
    </lineage>
</organism>
<evidence type="ECO:0000256" key="1">
    <source>
        <dbReference type="ARBA" id="ARBA00005485"/>
    </source>
</evidence>
<dbReference type="Proteomes" id="UP000631114">
    <property type="component" value="Unassembled WGS sequence"/>
</dbReference>
<feature type="compositionally biased region" description="Polar residues" evidence="4">
    <location>
        <begin position="34"/>
        <end position="46"/>
    </location>
</feature>
<evidence type="ECO:0000256" key="3">
    <source>
        <dbReference type="SAM" id="Coils"/>
    </source>
</evidence>
<feature type="region of interest" description="Disordered" evidence="4">
    <location>
        <begin position="25"/>
        <end position="52"/>
    </location>
</feature>
<keyword evidence="6" id="KW-1185">Reference proteome</keyword>
<dbReference type="PANTHER" id="PTHR32054:SF2">
    <property type="entry name" value="PROTEIN PLASTID MOVEMENT IMPAIRED 2"/>
    <property type="match status" value="1"/>
</dbReference>
<reference evidence="5 6" key="1">
    <citation type="submission" date="2020-10" db="EMBL/GenBank/DDBJ databases">
        <title>The Coptis chinensis genome and diversification of protoberbering-type alkaloids.</title>
        <authorList>
            <person name="Wang B."/>
            <person name="Shu S."/>
            <person name="Song C."/>
            <person name="Liu Y."/>
        </authorList>
    </citation>
    <scope>NUCLEOTIDE SEQUENCE [LARGE SCALE GENOMIC DNA]</scope>
    <source>
        <strain evidence="5">HL-2020</strain>
        <tissue evidence="5">Leaf</tissue>
    </source>
</reference>
<gene>
    <name evidence="5" type="ORF">IFM89_003014</name>
</gene>
<dbReference type="AlphaFoldDB" id="A0A835IT85"/>
<evidence type="ECO:0000256" key="4">
    <source>
        <dbReference type="SAM" id="MobiDB-lite"/>
    </source>
</evidence>
<dbReference type="PANTHER" id="PTHR32054">
    <property type="entry name" value="HEAVY CHAIN, PUTATIVE, EXPRESSED-RELATED-RELATED"/>
    <property type="match status" value="1"/>
</dbReference>
<dbReference type="InterPro" id="IPR008545">
    <property type="entry name" value="Web"/>
</dbReference>
<dbReference type="OrthoDB" id="685331at2759"/>
<keyword evidence="2 3" id="KW-0175">Coiled coil</keyword>
<feature type="coiled-coil region" evidence="3">
    <location>
        <begin position="235"/>
        <end position="290"/>
    </location>
</feature>
<dbReference type="GO" id="GO:0005829">
    <property type="term" value="C:cytosol"/>
    <property type="evidence" value="ECO:0007669"/>
    <property type="project" value="TreeGrafter"/>
</dbReference>
<comment type="similarity">
    <text evidence="1">Belongs to the WEB family.</text>
</comment>
<dbReference type="Pfam" id="PF05701">
    <property type="entry name" value="WEMBL"/>
    <property type="match status" value="1"/>
</dbReference>